<dbReference type="HOGENOM" id="CLU_3327300_0_0_6"/>
<dbReference type="KEGG" id="eck:EC55989_0550"/>
<accession>B7L8E1</accession>
<sequence length="40" mass="4318">MVKGKAETDKTGINEEEMARPAGFEPAAHDLEGRCSIQLS</sequence>
<dbReference type="EMBL" id="CU928145">
    <property type="protein sequence ID" value="CAU96423.1"/>
    <property type="molecule type" value="Genomic_DNA"/>
</dbReference>
<evidence type="ECO:0000313" key="2">
    <source>
        <dbReference type="EMBL" id="CAU96423.1"/>
    </source>
</evidence>
<feature type="region of interest" description="Disordered" evidence="1">
    <location>
        <begin position="1"/>
        <end position="40"/>
    </location>
</feature>
<evidence type="ECO:0000256" key="1">
    <source>
        <dbReference type="SAM" id="MobiDB-lite"/>
    </source>
</evidence>
<organism evidence="2 3">
    <name type="scientific">Escherichia coli (strain 55989 / EAEC)</name>
    <dbReference type="NCBI Taxonomy" id="585055"/>
    <lineage>
        <taxon>Bacteria</taxon>
        <taxon>Pseudomonadati</taxon>
        <taxon>Pseudomonadota</taxon>
        <taxon>Gammaproteobacteria</taxon>
        <taxon>Enterobacterales</taxon>
        <taxon>Enterobacteriaceae</taxon>
        <taxon>Escherichia</taxon>
    </lineage>
</organism>
<dbReference type="AntiFam" id="ANF00014">
    <property type="entry name" value="tRNA translation"/>
</dbReference>
<protein>
    <submittedName>
        <fullName evidence="2">Uncharacterized protein</fullName>
    </submittedName>
</protein>
<proteinExistence type="predicted"/>
<dbReference type="AlphaFoldDB" id="B7L8E1"/>
<name>B7L8E1_ECO55</name>
<dbReference type="Proteomes" id="UP000000746">
    <property type="component" value="Chromosome"/>
</dbReference>
<reference evidence="3" key="1">
    <citation type="journal article" date="2009" name="PLoS Genet.">
        <title>Organised genome dynamics in the Escherichia coli species results in highly diverse adaptive paths.</title>
        <authorList>
            <person name="Touchon M."/>
            <person name="Hoede C."/>
            <person name="Tenaillon O."/>
            <person name="Barbe V."/>
            <person name="Baeriswyl S."/>
            <person name="Bidet P."/>
            <person name="Bingen E."/>
            <person name="Bonacorsi S."/>
            <person name="Bouchier C."/>
            <person name="Bouvet O."/>
            <person name="Calteau A."/>
            <person name="Chiapello H."/>
            <person name="Clermont O."/>
            <person name="Cruveiller S."/>
            <person name="Danchin A."/>
            <person name="Diard M."/>
            <person name="Dossat C."/>
            <person name="Karoui M.E."/>
            <person name="Frapy E."/>
            <person name="Garry L."/>
            <person name="Ghigo J.M."/>
            <person name="Gilles A.M."/>
            <person name="Johnson J."/>
            <person name="Le Bouguenec C."/>
            <person name="Lescat M."/>
            <person name="Mangenot S."/>
            <person name="Martinez-Jehanne V."/>
            <person name="Matic I."/>
            <person name="Nassif X."/>
            <person name="Oztas S."/>
            <person name="Petit M.A."/>
            <person name="Pichon C."/>
            <person name="Rouy Z."/>
            <person name="Ruf C.S."/>
            <person name="Schneider D."/>
            <person name="Tourret J."/>
            <person name="Vacherie B."/>
            <person name="Vallenet D."/>
            <person name="Medigue C."/>
            <person name="Rocha E.P.C."/>
            <person name="Denamur E."/>
        </authorList>
    </citation>
    <scope>NUCLEOTIDE SEQUENCE [LARGE SCALE GENOMIC DNA]</scope>
    <source>
        <strain evidence="3">55989 / EAEC</strain>
    </source>
</reference>
<gene>
    <name evidence="2" type="ordered locus">EC55989_0550</name>
</gene>
<feature type="compositionally biased region" description="Basic and acidic residues" evidence="1">
    <location>
        <begin position="1"/>
        <end position="19"/>
    </location>
</feature>
<evidence type="ECO:0000313" key="3">
    <source>
        <dbReference type="Proteomes" id="UP000000746"/>
    </source>
</evidence>
<keyword evidence="3" id="KW-1185">Reference proteome</keyword>